<accession>A0A9D2HLR3</accession>
<keyword evidence="2" id="KW-0012">Acyltransferase</keyword>
<dbReference type="CDD" id="cd04301">
    <property type="entry name" value="NAT_SF"/>
    <property type="match status" value="1"/>
</dbReference>
<evidence type="ECO:0000256" key="2">
    <source>
        <dbReference type="ARBA" id="ARBA00023315"/>
    </source>
</evidence>
<feature type="domain" description="N-acetyltransferase" evidence="3">
    <location>
        <begin position="5"/>
        <end position="145"/>
    </location>
</feature>
<dbReference type="EMBL" id="DWZD01000040">
    <property type="protein sequence ID" value="HJA79281.1"/>
    <property type="molecule type" value="Genomic_DNA"/>
</dbReference>
<gene>
    <name evidence="4" type="ORF">H9784_06920</name>
</gene>
<dbReference type="Proteomes" id="UP000823821">
    <property type="component" value="Unassembled WGS sequence"/>
</dbReference>
<reference evidence="4" key="1">
    <citation type="journal article" date="2021" name="PeerJ">
        <title>Extensive microbial diversity within the chicken gut microbiome revealed by metagenomics and culture.</title>
        <authorList>
            <person name="Gilroy R."/>
            <person name="Ravi A."/>
            <person name="Getino M."/>
            <person name="Pursley I."/>
            <person name="Horton D.L."/>
            <person name="Alikhan N.F."/>
            <person name="Baker D."/>
            <person name="Gharbi K."/>
            <person name="Hall N."/>
            <person name="Watson M."/>
            <person name="Adriaenssens E.M."/>
            <person name="Foster-Nyarko E."/>
            <person name="Jarju S."/>
            <person name="Secka A."/>
            <person name="Antonio M."/>
            <person name="Oren A."/>
            <person name="Chaudhuri R.R."/>
            <person name="La Ragione R."/>
            <person name="Hildebrand F."/>
            <person name="Pallen M.J."/>
        </authorList>
    </citation>
    <scope>NUCLEOTIDE SEQUENCE</scope>
    <source>
        <strain evidence="4">5032</strain>
    </source>
</reference>
<reference evidence="4" key="2">
    <citation type="submission" date="2021-04" db="EMBL/GenBank/DDBJ databases">
        <authorList>
            <person name="Gilroy R."/>
        </authorList>
    </citation>
    <scope>NUCLEOTIDE SEQUENCE</scope>
    <source>
        <strain evidence="4">5032</strain>
    </source>
</reference>
<dbReference type="PANTHER" id="PTHR43626">
    <property type="entry name" value="ACYL-COA N-ACYLTRANSFERASE"/>
    <property type="match status" value="1"/>
</dbReference>
<organism evidence="4 5">
    <name type="scientific">Candidatus Desulfovibrio intestinavium</name>
    <dbReference type="NCBI Taxonomy" id="2838534"/>
    <lineage>
        <taxon>Bacteria</taxon>
        <taxon>Pseudomonadati</taxon>
        <taxon>Thermodesulfobacteriota</taxon>
        <taxon>Desulfovibrionia</taxon>
        <taxon>Desulfovibrionales</taxon>
        <taxon>Desulfovibrionaceae</taxon>
        <taxon>Desulfovibrio</taxon>
    </lineage>
</organism>
<name>A0A9D2HLR3_9BACT</name>
<dbReference type="PANTHER" id="PTHR43626:SF4">
    <property type="entry name" value="GCN5-RELATED N-ACETYLTRANSFERASE 2, CHLOROPLASTIC"/>
    <property type="match status" value="1"/>
</dbReference>
<dbReference type="GO" id="GO:0005737">
    <property type="term" value="C:cytoplasm"/>
    <property type="evidence" value="ECO:0007669"/>
    <property type="project" value="TreeGrafter"/>
</dbReference>
<dbReference type="PROSITE" id="PS51186">
    <property type="entry name" value="GNAT"/>
    <property type="match status" value="1"/>
</dbReference>
<dbReference type="InterPro" id="IPR016181">
    <property type="entry name" value="Acyl_CoA_acyltransferase"/>
</dbReference>
<dbReference type="NCBIfam" id="NF005840">
    <property type="entry name" value="PRK07757.1"/>
    <property type="match status" value="1"/>
</dbReference>
<sequence>MAYDWPVRKAHMDDVKDMHALLLDCAQKGLLLPRALIFLYGHVRNFWVVEAPDGRIAACCALAPVWEDLGEICSLVVREELRRHGLGRKVVEACMSDCEALHIRRVFSLTYQVVFFSRLGYEIIDKGALPQKIWSDCVHCAKYPDCCDETAVFKDLGSRKE</sequence>
<evidence type="ECO:0000313" key="4">
    <source>
        <dbReference type="EMBL" id="HJA79281.1"/>
    </source>
</evidence>
<dbReference type="SUPFAM" id="SSF55729">
    <property type="entry name" value="Acyl-CoA N-acyltransferases (Nat)"/>
    <property type="match status" value="1"/>
</dbReference>
<dbReference type="Gene3D" id="3.40.630.30">
    <property type="match status" value="1"/>
</dbReference>
<dbReference type="AlphaFoldDB" id="A0A9D2HLR3"/>
<dbReference type="GO" id="GO:0008080">
    <property type="term" value="F:N-acetyltransferase activity"/>
    <property type="evidence" value="ECO:0007669"/>
    <property type="project" value="InterPro"/>
</dbReference>
<comment type="caution">
    <text evidence="4">The sequence shown here is derived from an EMBL/GenBank/DDBJ whole genome shotgun (WGS) entry which is preliminary data.</text>
</comment>
<proteinExistence type="predicted"/>
<dbReference type="Pfam" id="PF00583">
    <property type="entry name" value="Acetyltransf_1"/>
    <property type="match status" value="1"/>
</dbReference>
<dbReference type="InterPro" id="IPR045039">
    <property type="entry name" value="NSI-like"/>
</dbReference>
<keyword evidence="1" id="KW-0808">Transferase</keyword>
<evidence type="ECO:0000313" key="5">
    <source>
        <dbReference type="Proteomes" id="UP000823821"/>
    </source>
</evidence>
<dbReference type="InterPro" id="IPR000182">
    <property type="entry name" value="GNAT_dom"/>
</dbReference>
<evidence type="ECO:0000256" key="1">
    <source>
        <dbReference type="ARBA" id="ARBA00022679"/>
    </source>
</evidence>
<evidence type="ECO:0000259" key="3">
    <source>
        <dbReference type="PROSITE" id="PS51186"/>
    </source>
</evidence>
<protein>
    <submittedName>
        <fullName evidence="4">N-acetyltransferase</fullName>
    </submittedName>
</protein>